<dbReference type="InterPro" id="IPR013783">
    <property type="entry name" value="Ig-like_fold"/>
</dbReference>
<sequence>MEGPTLSLMSLGKSSSGNYRCSATNTEGTGVSKPQYLRVRTKPEAVTSCNATSSNPGEGKAVNLEVKCIAEPAMDASKYFRLKAENLNTGVVKEKTNLLKPVFTITG</sequence>
<dbReference type="InterPro" id="IPR036179">
    <property type="entry name" value="Ig-like_dom_sf"/>
</dbReference>
<dbReference type="SUPFAM" id="SSF48726">
    <property type="entry name" value="Immunoglobulin"/>
    <property type="match status" value="1"/>
</dbReference>
<evidence type="ECO:0000313" key="3">
    <source>
        <dbReference type="Proteomes" id="UP000324222"/>
    </source>
</evidence>
<dbReference type="AlphaFoldDB" id="A0A5B7IEA5"/>
<organism evidence="2 3">
    <name type="scientific">Portunus trituberculatus</name>
    <name type="common">Swimming crab</name>
    <name type="synonym">Neptunus trituberculatus</name>
    <dbReference type="NCBI Taxonomy" id="210409"/>
    <lineage>
        <taxon>Eukaryota</taxon>
        <taxon>Metazoa</taxon>
        <taxon>Ecdysozoa</taxon>
        <taxon>Arthropoda</taxon>
        <taxon>Crustacea</taxon>
        <taxon>Multicrustacea</taxon>
        <taxon>Malacostraca</taxon>
        <taxon>Eumalacostraca</taxon>
        <taxon>Eucarida</taxon>
        <taxon>Decapoda</taxon>
        <taxon>Pleocyemata</taxon>
        <taxon>Brachyura</taxon>
        <taxon>Eubrachyura</taxon>
        <taxon>Portunoidea</taxon>
        <taxon>Portunidae</taxon>
        <taxon>Portuninae</taxon>
        <taxon>Portunus</taxon>
    </lineage>
</organism>
<gene>
    <name evidence="2" type="ORF">E2C01_075166</name>
</gene>
<dbReference type="Proteomes" id="UP000324222">
    <property type="component" value="Unassembled WGS sequence"/>
</dbReference>
<evidence type="ECO:0000256" key="1">
    <source>
        <dbReference type="SAM" id="MobiDB-lite"/>
    </source>
</evidence>
<dbReference type="EMBL" id="VSRR010054448">
    <property type="protein sequence ID" value="MPC80583.1"/>
    <property type="molecule type" value="Genomic_DNA"/>
</dbReference>
<feature type="region of interest" description="Disordered" evidence="1">
    <location>
        <begin position="1"/>
        <end position="31"/>
    </location>
</feature>
<evidence type="ECO:0008006" key="4">
    <source>
        <dbReference type="Google" id="ProtNLM"/>
    </source>
</evidence>
<dbReference type="OrthoDB" id="10039395at2759"/>
<accession>A0A5B7IEA5</accession>
<feature type="compositionally biased region" description="Polar residues" evidence="1">
    <location>
        <begin position="18"/>
        <end position="29"/>
    </location>
</feature>
<dbReference type="Gene3D" id="2.60.40.10">
    <property type="entry name" value="Immunoglobulins"/>
    <property type="match status" value="1"/>
</dbReference>
<proteinExistence type="predicted"/>
<keyword evidence="3" id="KW-1185">Reference proteome</keyword>
<evidence type="ECO:0000313" key="2">
    <source>
        <dbReference type="EMBL" id="MPC80583.1"/>
    </source>
</evidence>
<protein>
    <recommendedName>
        <fullName evidence="4">Ig-like domain-containing protein</fullName>
    </recommendedName>
</protein>
<name>A0A5B7IEA5_PORTR</name>
<reference evidence="2 3" key="1">
    <citation type="submission" date="2019-05" db="EMBL/GenBank/DDBJ databases">
        <title>Another draft genome of Portunus trituberculatus and its Hox gene families provides insights of decapod evolution.</title>
        <authorList>
            <person name="Jeong J.-H."/>
            <person name="Song I."/>
            <person name="Kim S."/>
            <person name="Choi T."/>
            <person name="Kim D."/>
            <person name="Ryu S."/>
            <person name="Kim W."/>
        </authorList>
    </citation>
    <scope>NUCLEOTIDE SEQUENCE [LARGE SCALE GENOMIC DNA]</scope>
    <source>
        <tissue evidence="2">Muscle</tissue>
    </source>
</reference>
<feature type="compositionally biased region" description="Low complexity" evidence="1">
    <location>
        <begin position="1"/>
        <end position="17"/>
    </location>
</feature>
<comment type="caution">
    <text evidence="2">The sequence shown here is derived from an EMBL/GenBank/DDBJ whole genome shotgun (WGS) entry which is preliminary data.</text>
</comment>